<dbReference type="PIRSF" id="PIRSF001399">
    <property type="entry name" value="DHquinase_II"/>
    <property type="match status" value="1"/>
</dbReference>
<dbReference type="PANTHER" id="PTHR21272:SF3">
    <property type="entry name" value="CATABOLIC 3-DEHYDROQUINASE"/>
    <property type="match status" value="1"/>
</dbReference>
<dbReference type="SUPFAM" id="SSF52304">
    <property type="entry name" value="Type II 3-dehydroquinate dehydratase"/>
    <property type="match status" value="1"/>
</dbReference>
<proteinExistence type="predicted"/>
<dbReference type="EMBL" id="CAUJNA010000277">
    <property type="protein sequence ID" value="CAJ1374772.1"/>
    <property type="molecule type" value="Genomic_DNA"/>
</dbReference>
<protein>
    <recommendedName>
        <fullName evidence="1">3-dehydroquinate dehydratase</fullName>
        <ecNumber evidence="1">4.2.1.10</ecNumber>
    </recommendedName>
</protein>
<dbReference type="Gene3D" id="3.40.50.9100">
    <property type="entry name" value="Dehydroquinase, class II"/>
    <property type="match status" value="1"/>
</dbReference>
<name>A0AA36HT39_9DINO</name>
<comment type="caution">
    <text evidence="3">The sequence shown here is derived from an EMBL/GenBank/DDBJ whole genome shotgun (WGS) entry which is preliminary data.</text>
</comment>
<dbReference type="Pfam" id="PF01220">
    <property type="entry name" value="DHquinase_II"/>
    <property type="match status" value="1"/>
</dbReference>
<dbReference type="PANTHER" id="PTHR21272">
    <property type="entry name" value="CATABOLIC 3-DEHYDROQUINASE"/>
    <property type="match status" value="1"/>
</dbReference>
<sequence>MVKLLVLNGKGLDTRGETSESRQYFRSSARLADYEAHVREAAKEMGVEVELLQSNDLEQVLRRLQESTEDAIVINPAGFLKEQALVDCIAALKKPVFEVHYGNFFTKGATSLVTPACTGLFCGAKLSSYSMGMRAAVEALAPSPFDVEA</sequence>
<accession>A0AA36HT39</accession>
<dbReference type="InterPro" id="IPR036441">
    <property type="entry name" value="DHquinase_II_sf"/>
</dbReference>
<reference evidence="3" key="1">
    <citation type="submission" date="2023-08" db="EMBL/GenBank/DDBJ databases">
        <authorList>
            <person name="Chen Y."/>
            <person name="Shah S."/>
            <person name="Dougan E. K."/>
            <person name="Thang M."/>
            <person name="Chan C."/>
        </authorList>
    </citation>
    <scope>NUCLEOTIDE SEQUENCE</scope>
</reference>
<keyword evidence="4" id="KW-1185">Reference proteome</keyword>
<dbReference type="AlphaFoldDB" id="A0AA36HT39"/>
<evidence type="ECO:0000256" key="2">
    <source>
        <dbReference type="ARBA" id="ARBA00023239"/>
    </source>
</evidence>
<dbReference type="Proteomes" id="UP001178507">
    <property type="component" value="Unassembled WGS sequence"/>
</dbReference>
<gene>
    <name evidence="3" type="ORF">EVOR1521_LOCUS4229</name>
</gene>
<evidence type="ECO:0000313" key="3">
    <source>
        <dbReference type="EMBL" id="CAJ1374772.1"/>
    </source>
</evidence>
<keyword evidence="2" id="KW-0456">Lyase</keyword>
<dbReference type="InterPro" id="IPR001874">
    <property type="entry name" value="DHquinase_II"/>
</dbReference>
<dbReference type="GO" id="GO:0019631">
    <property type="term" value="P:quinate catabolic process"/>
    <property type="evidence" value="ECO:0007669"/>
    <property type="project" value="TreeGrafter"/>
</dbReference>
<dbReference type="EC" id="4.2.1.10" evidence="1"/>
<organism evidence="3 4">
    <name type="scientific">Effrenium voratum</name>
    <dbReference type="NCBI Taxonomy" id="2562239"/>
    <lineage>
        <taxon>Eukaryota</taxon>
        <taxon>Sar</taxon>
        <taxon>Alveolata</taxon>
        <taxon>Dinophyceae</taxon>
        <taxon>Suessiales</taxon>
        <taxon>Symbiodiniaceae</taxon>
        <taxon>Effrenium</taxon>
    </lineage>
</organism>
<evidence type="ECO:0000313" key="4">
    <source>
        <dbReference type="Proteomes" id="UP001178507"/>
    </source>
</evidence>
<evidence type="ECO:0000256" key="1">
    <source>
        <dbReference type="ARBA" id="ARBA00012060"/>
    </source>
</evidence>
<dbReference type="GO" id="GO:0003855">
    <property type="term" value="F:3-dehydroquinate dehydratase activity"/>
    <property type="evidence" value="ECO:0007669"/>
    <property type="project" value="UniProtKB-EC"/>
</dbReference>